<dbReference type="Proteomes" id="UP000224460">
    <property type="component" value="Unassembled WGS sequence"/>
</dbReference>
<protein>
    <submittedName>
        <fullName evidence="1">Asp-tRNA(Asn)/Glu-tRNA(Gln) amidotransferase GatCAB subunit C</fullName>
    </submittedName>
</protein>
<sequence>MLDTALITYLAELSKIEVEEASRPKLVAEMSAIVELMDTMNDLILEEDFQKVGEGVHLNNLRTDVCKASYEREKLLQNALYKKDGFFVVPKIME</sequence>
<name>A0AC61DDB0_9FIRM</name>
<proteinExistence type="predicted"/>
<organism evidence="1 2">
    <name type="scientific">Sporanaerobium hydrogeniformans</name>
    <dbReference type="NCBI Taxonomy" id="3072179"/>
    <lineage>
        <taxon>Bacteria</taxon>
        <taxon>Bacillati</taxon>
        <taxon>Bacillota</taxon>
        <taxon>Clostridia</taxon>
        <taxon>Lachnospirales</taxon>
        <taxon>Lachnospiraceae</taxon>
        <taxon>Sporanaerobium</taxon>
    </lineage>
</organism>
<accession>A0AC61DDB0</accession>
<gene>
    <name evidence="1" type="primary">gatC</name>
    <name evidence="1" type="ORF">CS063_09780</name>
</gene>
<dbReference type="EMBL" id="PEDL01000009">
    <property type="protein sequence ID" value="PHV70582.1"/>
    <property type="molecule type" value="Genomic_DNA"/>
</dbReference>
<evidence type="ECO:0000313" key="2">
    <source>
        <dbReference type="Proteomes" id="UP000224460"/>
    </source>
</evidence>
<keyword evidence="2" id="KW-1185">Reference proteome</keyword>
<evidence type="ECO:0000313" key="1">
    <source>
        <dbReference type="EMBL" id="PHV70582.1"/>
    </source>
</evidence>
<reference evidence="1" key="1">
    <citation type="submission" date="2017-10" db="EMBL/GenBank/DDBJ databases">
        <title>Genome sequence of cellulolytic Lachnospiraceae bacterium XHS1971 isolated from hotspring sediment.</title>
        <authorList>
            <person name="Vasudevan G."/>
            <person name="Joshi A.J."/>
            <person name="Hivarkar S."/>
            <person name="Lanjekar V.B."/>
            <person name="Dhakephalkar P.K."/>
            <person name="Dagar S."/>
        </authorList>
    </citation>
    <scope>NUCLEOTIDE SEQUENCE</scope>
    <source>
        <strain evidence="1">XHS1971</strain>
    </source>
</reference>
<comment type="caution">
    <text evidence="1">The sequence shown here is derived from an EMBL/GenBank/DDBJ whole genome shotgun (WGS) entry which is preliminary data.</text>
</comment>